<sequence>MALYRSPLTVTLWPSSFLKKYGPMIPPAHKAHQTETATKLGLESPFRFQHDNDPKHTAKIVKLWLLCNVPNQLHKPPQSPDLNSTEHLWGLLERKIRQHNISSKDMLNSVLNDEWEKIRAEEVTKLVNSMPKRLQEVLERRGYPTYY</sequence>
<dbReference type="AlphaFoldDB" id="A0A8X6WI94"/>
<reference evidence="1" key="1">
    <citation type="submission" date="2020-08" db="EMBL/GenBank/DDBJ databases">
        <title>Multicomponent nature underlies the extraordinary mechanical properties of spider dragline silk.</title>
        <authorList>
            <person name="Kono N."/>
            <person name="Nakamura H."/>
            <person name="Mori M."/>
            <person name="Yoshida Y."/>
            <person name="Ohtoshi R."/>
            <person name="Malay A.D."/>
            <person name="Moran D.A.P."/>
            <person name="Tomita M."/>
            <person name="Numata K."/>
            <person name="Arakawa K."/>
        </authorList>
    </citation>
    <scope>NUCLEOTIDE SEQUENCE</scope>
</reference>
<dbReference type="InterPro" id="IPR036397">
    <property type="entry name" value="RNaseH_sf"/>
</dbReference>
<dbReference type="GO" id="GO:0003676">
    <property type="term" value="F:nucleic acid binding"/>
    <property type="evidence" value="ECO:0007669"/>
    <property type="project" value="InterPro"/>
</dbReference>
<evidence type="ECO:0000313" key="1">
    <source>
        <dbReference type="EMBL" id="GFY35543.1"/>
    </source>
</evidence>
<protein>
    <submittedName>
        <fullName evidence="1">Transposable element Tcb2 transposase</fullName>
    </submittedName>
</protein>
<comment type="caution">
    <text evidence="1">The sequence shown here is derived from an EMBL/GenBank/DDBJ whole genome shotgun (WGS) entry which is preliminary data.</text>
</comment>
<name>A0A8X6WI94_TRICX</name>
<dbReference type="Proteomes" id="UP000887159">
    <property type="component" value="Unassembled WGS sequence"/>
</dbReference>
<keyword evidence="2" id="KW-1185">Reference proteome</keyword>
<gene>
    <name evidence="1" type="ORF">TNCV_196462</name>
</gene>
<evidence type="ECO:0000313" key="2">
    <source>
        <dbReference type="Proteomes" id="UP000887159"/>
    </source>
</evidence>
<accession>A0A8X6WI94</accession>
<proteinExistence type="predicted"/>
<organism evidence="1 2">
    <name type="scientific">Trichonephila clavipes</name>
    <name type="common">Golden silk orbweaver</name>
    <name type="synonym">Nephila clavipes</name>
    <dbReference type="NCBI Taxonomy" id="2585209"/>
    <lineage>
        <taxon>Eukaryota</taxon>
        <taxon>Metazoa</taxon>
        <taxon>Ecdysozoa</taxon>
        <taxon>Arthropoda</taxon>
        <taxon>Chelicerata</taxon>
        <taxon>Arachnida</taxon>
        <taxon>Araneae</taxon>
        <taxon>Araneomorphae</taxon>
        <taxon>Entelegynae</taxon>
        <taxon>Araneoidea</taxon>
        <taxon>Nephilidae</taxon>
        <taxon>Trichonephila</taxon>
    </lineage>
</organism>
<dbReference type="Gene3D" id="3.30.420.10">
    <property type="entry name" value="Ribonuclease H-like superfamily/Ribonuclease H"/>
    <property type="match status" value="1"/>
</dbReference>
<dbReference type="EMBL" id="BMAU01021432">
    <property type="protein sequence ID" value="GFY35543.1"/>
    <property type="molecule type" value="Genomic_DNA"/>
</dbReference>